<dbReference type="OrthoDB" id="2592504at2759"/>
<dbReference type="Proteomes" id="UP000053317">
    <property type="component" value="Unassembled WGS sequence"/>
</dbReference>
<feature type="compositionally biased region" description="Basic and acidic residues" evidence="1">
    <location>
        <begin position="300"/>
        <end position="312"/>
    </location>
</feature>
<feature type="compositionally biased region" description="Basic and acidic residues" evidence="1">
    <location>
        <begin position="176"/>
        <end position="187"/>
    </location>
</feature>
<feature type="region of interest" description="Disordered" evidence="1">
    <location>
        <begin position="154"/>
        <end position="364"/>
    </location>
</feature>
<reference evidence="4 5" key="1">
    <citation type="submission" date="2015-05" db="EMBL/GenBank/DDBJ databases">
        <title>Distinctive expansion of gene families associated with plant cell wall degradation and secondary metabolism in the genomes of grapevine trunk pathogens.</title>
        <authorList>
            <person name="Lawrence D.P."/>
            <person name="Travadon R."/>
            <person name="Rolshausen P.E."/>
            <person name="Baumgartner K."/>
        </authorList>
    </citation>
    <scope>NUCLEOTIDE SEQUENCE [LARGE SCALE GENOMIC DNA]</scope>
    <source>
        <strain evidence="4">UCRPC4</strain>
    </source>
</reference>
<feature type="domain" description="Hypervirulence associated protein TUDOR" evidence="2">
    <location>
        <begin position="362"/>
        <end position="419"/>
    </location>
</feature>
<feature type="compositionally biased region" description="Polar residues" evidence="1">
    <location>
        <begin position="20"/>
        <end position="30"/>
    </location>
</feature>
<gene>
    <name evidence="4" type="ORF">UCRPC4_g03482</name>
</gene>
<comment type="caution">
    <text evidence="4">The sequence shown here is derived from an EMBL/GenBank/DDBJ whole genome shotgun (WGS) entry which is preliminary data.</text>
</comment>
<feature type="domain" description="DUF7726" evidence="3">
    <location>
        <begin position="72"/>
        <end position="153"/>
    </location>
</feature>
<organism evidence="4 5">
    <name type="scientific">Phaeomoniella chlamydospora</name>
    <name type="common">Phaeoacremonium chlamydosporum</name>
    <dbReference type="NCBI Taxonomy" id="158046"/>
    <lineage>
        <taxon>Eukaryota</taxon>
        <taxon>Fungi</taxon>
        <taxon>Dikarya</taxon>
        <taxon>Ascomycota</taxon>
        <taxon>Pezizomycotina</taxon>
        <taxon>Eurotiomycetes</taxon>
        <taxon>Chaetothyriomycetidae</taxon>
        <taxon>Phaeomoniellales</taxon>
        <taxon>Phaeomoniellaceae</taxon>
        <taxon>Phaeomoniella</taxon>
    </lineage>
</organism>
<evidence type="ECO:0000313" key="5">
    <source>
        <dbReference type="Proteomes" id="UP000053317"/>
    </source>
</evidence>
<dbReference type="Pfam" id="PF11160">
    <property type="entry name" value="Hva1_TUDOR"/>
    <property type="match status" value="1"/>
</dbReference>
<evidence type="ECO:0000259" key="3">
    <source>
        <dbReference type="Pfam" id="PF24852"/>
    </source>
</evidence>
<protein>
    <submittedName>
        <fullName evidence="4">Uncharacterized protein</fullName>
    </submittedName>
</protein>
<feature type="compositionally biased region" description="Polar residues" evidence="1">
    <location>
        <begin position="1"/>
        <end position="10"/>
    </location>
</feature>
<dbReference type="InterPro" id="IPR056143">
    <property type="entry name" value="DUF7726"/>
</dbReference>
<name>A0A0G2GYJ9_PHACM</name>
<feature type="region of interest" description="Disordered" evidence="1">
    <location>
        <begin position="1"/>
        <end position="57"/>
    </location>
</feature>
<dbReference type="Pfam" id="PF24852">
    <property type="entry name" value="DUF7726"/>
    <property type="match status" value="1"/>
</dbReference>
<evidence type="ECO:0000313" key="4">
    <source>
        <dbReference type="EMBL" id="KKY21715.1"/>
    </source>
</evidence>
<evidence type="ECO:0000259" key="2">
    <source>
        <dbReference type="Pfam" id="PF11160"/>
    </source>
</evidence>
<dbReference type="InterPro" id="IPR021331">
    <property type="entry name" value="Hva1_TUDOR"/>
</dbReference>
<dbReference type="PANTHER" id="PTHR42339:SF1">
    <property type="entry name" value="HISTONE H1"/>
    <property type="match status" value="1"/>
</dbReference>
<proteinExistence type="predicted"/>
<feature type="compositionally biased region" description="Basic and acidic residues" evidence="1">
    <location>
        <begin position="202"/>
        <end position="235"/>
    </location>
</feature>
<accession>A0A0G2GYJ9</accession>
<keyword evidence="5" id="KW-1185">Reference proteome</keyword>
<dbReference type="PANTHER" id="PTHR42339">
    <property type="entry name" value="HISTONE H1"/>
    <property type="match status" value="1"/>
</dbReference>
<dbReference type="Gene3D" id="2.30.30.1060">
    <property type="match status" value="1"/>
</dbReference>
<feature type="compositionally biased region" description="Acidic residues" evidence="1">
    <location>
        <begin position="236"/>
        <end position="278"/>
    </location>
</feature>
<feature type="compositionally biased region" description="Basic and acidic residues" evidence="1">
    <location>
        <begin position="325"/>
        <end position="335"/>
    </location>
</feature>
<sequence>MSAQAVSTGVMQERDPNTVAIPSTSQSTQKPVEKTAKKAGTGAVKKRSTKTPSPNTDLTNIHLEGEETGEVPIFDTCDDVRKKMRGFLKRKSADATLAGLARAISANVPPGDTVSGQNVKRFLDAKGIYGGSSTKAFYAGYIYFEKCRIRDGKPKSVKRQEMEIEWKNQGGFPRSSKRDPQIDEPKAHQIGYKLLGTNTQNKAKEKREKANEEGKKNAERKEQEEGGDGGEKRQDDDGDEELEDGEDDDEYQEGDEEVEEDHTESEQLDTEIEDDEDKVADGKQSSTGAQKRTRSTRSSKNSEEGRGKRDGDDGSAPSSKKQKTTKSDTGKKNANEDLSGSNHDKSTPLAAQGSNDRLPEKGNKVQWRAMRGWVKGEVTEILVSDKKVDGKDVKALKQDPRIVLNSDSRGKICVHKPDSIYID</sequence>
<dbReference type="AlphaFoldDB" id="A0A0G2GYJ9"/>
<evidence type="ECO:0000256" key="1">
    <source>
        <dbReference type="SAM" id="MobiDB-lite"/>
    </source>
</evidence>
<dbReference type="EMBL" id="LCWF01000082">
    <property type="protein sequence ID" value="KKY21715.1"/>
    <property type="molecule type" value="Genomic_DNA"/>
</dbReference>
<reference evidence="4 5" key="2">
    <citation type="submission" date="2015-05" db="EMBL/GenBank/DDBJ databases">
        <authorList>
            <person name="Morales-Cruz A."/>
            <person name="Amrine K.C."/>
            <person name="Cantu D."/>
        </authorList>
    </citation>
    <scope>NUCLEOTIDE SEQUENCE [LARGE SCALE GENOMIC DNA]</scope>
    <source>
        <strain evidence="4">UCRPC4</strain>
    </source>
</reference>
<feature type="compositionally biased region" description="Basic and acidic residues" evidence="1">
    <location>
        <begin position="154"/>
        <end position="166"/>
    </location>
</feature>